<keyword evidence="3" id="KW-1185">Reference proteome</keyword>
<dbReference type="GeneID" id="26262507"/>
<dbReference type="Proteomes" id="UP000031056">
    <property type="component" value="Unassembled WGS sequence"/>
</dbReference>
<dbReference type="VEuPathDB" id="MicrosporidiaDB:M896_110360"/>
<dbReference type="EMBL" id="JOKQ01000011">
    <property type="protein sequence ID" value="KHN69006.1"/>
    <property type="molecule type" value="Genomic_DNA"/>
</dbReference>
<evidence type="ECO:0000313" key="3">
    <source>
        <dbReference type="Proteomes" id="UP000031056"/>
    </source>
</evidence>
<proteinExistence type="predicted"/>
<keyword evidence="1" id="KW-0175">Coiled coil</keyword>
<feature type="coiled-coil region" evidence="1">
    <location>
        <begin position="318"/>
        <end position="373"/>
    </location>
</feature>
<evidence type="ECO:0000313" key="2">
    <source>
        <dbReference type="EMBL" id="KHN69006.1"/>
    </source>
</evidence>
<organism evidence="2 3">
    <name type="scientific">Ordospora colligata OC4</name>
    <dbReference type="NCBI Taxonomy" id="1354746"/>
    <lineage>
        <taxon>Eukaryota</taxon>
        <taxon>Fungi</taxon>
        <taxon>Fungi incertae sedis</taxon>
        <taxon>Microsporidia</taxon>
        <taxon>Ordosporidae</taxon>
        <taxon>Ordospora</taxon>
    </lineage>
</organism>
<gene>
    <name evidence="2" type="ORF">M896_110360</name>
</gene>
<reference evidence="2 3" key="1">
    <citation type="journal article" date="2014" name="MBio">
        <title>The Ordospora colligata genome; evolution of extreme reduction in microsporidia and host-to-parasite horizontal gene transfer.</title>
        <authorList>
            <person name="Pombert J.-F."/>
            <person name="Haag K.L."/>
            <person name="Beidas S."/>
            <person name="Ebert D."/>
            <person name="Keeling P.J."/>
        </authorList>
    </citation>
    <scope>NUCLEOTIDE SEQUENCE [LARGE SCALE GENOMIC DNA]</scope>
    <source>
        <strain evidence="2 3">OC4</strain>
    </source>
</reference>
<dbReference type="AlphaFoldDB" id="A0A0B2UD56"/>
<evidence type="ECO:0000256" key="1">
    <source>
        <dbReference type="SAM" id="Coils"/>
    </source>
</evidence>
<name>A0A0B2UD56_9MICR</name>
<dbReference type="RefSeq" id="XP_014563048.1">
    <property type="nucleotide sequence ID" value="XM_014707562.1"/>
</dbReference>
<dbReference type="OrthoDB" id="2191863at2759"/>
<protein>
    <submittedName>
        <fullName evidence="2">Uncharacterized protein</fullName>
    </submittedName>
</protein>
<comment type="caution">
    <text evidence="2">The sequence shown here is derived from an EMBL/GenBank/DDBJ whole genome shotgun (WGS) entry which is preliminary data.</text>
</comment>
<sequence length="407" mass="47105">MSFLDNLILGTNTPKYTDEVLFPSKVYSRVRCGKKHCTAMCTTRSYAEYEFWAYTLSEKDVDMNEIRNNIYRMDDGLRFSVWIKCSGSRDESIELENIRPCVLGMSCNAGLTTDSEGDVDFGEDMAIVKYILEICKNSDESNEEAIFSIFKNVRKSLTGIYDAKLLVFVIKHVIDLPYATAGLVYKFICSMARRHNLNGIFAMHIKNNECTEAINDNNNEEKHLCFWMMLVSKYPLYFNYVIDFVICSIDIDITSIPDAICKHLNSNSIEDWIDFVSVASNMSKLVDVCIYTQGDSMNSVNKDEERYFDFLVIQNEMIKAQEMLKKETDERIRSLLNERDELLAQKSSLMEACKTLEKDLKECQERCVSKVREIFFEAESECEVYRKGTMELNKMFYEKQVNASDVD</sequence>
<accession>A0A0B2UD56</accession>
<dbReference type="InParanoid" id="A0A0B2UD56"/>
<dbReference type="HOGENOM" id="CLU_062477_0_0_1"/>